<keyword evidence="3" id="KW-1185">Reference proteome</keyword>
<dbReference type="PROSITE" id="PS51740">
    <property type="entry name" value="SPOVT_ABRB"/>
    <property type="match status" value="1"/>
</dbReference>
<dbReference type="InterPro" id="IPR007159">
    <property type="entry name" value="SpoVT-AbrB_dom"/>
</dbReference>
<dbReference type="InterPro" id="IPR037914">
    <property type="entry name" value="SpoVT-AbrB_sf"/>
</dbReference>
<proteinExistence type="predicted"/>
<dbReference type="Gene3D" id="3.40.1550.20">
    <property type="entry name" value="Transcriptional regulator MraZ domain"/>
    <property type="match status" value="1"/>
</dbReference>
<dbReference type="AlphaFoldDB" id="A0A133VFC7"/>
<reference evidence="2 3" key="1">
    <citation type="journal article" date="2016" name="Sci. Rep.">
        <title>Metabolic traits of an uncultured archaeal lineage -MSBL1- from brine pools of the Red Sea.</title>
        <authorList>
            <person name="Mwirichia R."/>
            <person name="Alam I."/>
            <person name="Rashid M."/>
            <person name="Vinu M."/>
            <person name="Ba-Alawi W."/>
            <person name="Anthony Kamau A."/>
            <person name="Kamanda Ngugi D."/>
            <person name="Goker M."/>
            <person name="Klenk H.P."/>
            <person name="Bajic V."/>
            <person name="Stingl U."/>
        </authorList>
    </citation>
    <scope>NUCLEOTIDE SEQUENCE [LARGE SCALE GENOMIC DNA]</scope>
    <source>
        <strain evidence="2">SCGC-AAA261O19</strain>
    </source>
</reference>
<accession>A0A133VFC7</accession>
<dbReference type="SUPFAM" id="SSF89447">
    <property type="entry name" value="AbrB/MazE/MraZ-like"/>
    <property type="match status" value="1"/>
</dbReference>
<protein>
    <recommendedName>
        <fullName evidence="1">SpoVT-AbrB domain-containing protein</fullName>
    </recommendedName>
</protein>
<evidence type="ECO:0000313" key="3">
    <source>
        <dbReference type="Proteomes" id="UP000070076"/>
    </source>
</evidence>
<name>A0A133VFC7_9EURY</name>
<feature type="domain" description="SpoVT-AbrB" evidence="1">
    <location>
        <begin position="13"/>
        <end position="55"/>
    </location>
</feature>
<dbReference type="InterPro" id="IPR038619">
    <property type="entry name" value="MraZ_sf"/>
</dbReference>
<dbReference type="EMBL" id="LHYB01000001">
    <property type="protein sequence ID" value="KXB05127.1"/>
    <property type="molecule type" value="Genomic_DNA"/>
</dbReference>
<evidence type="ECO:0000259" key="1">
    <source>
        <dbReference type="PROSITE" id="PS51740"/>
    </source>
</evidence>
<gene>
    <name evidence="2" type="ORF">AKJ48_00250</name>
</gene>
<organism evidence="2 3">
    <name type="scientific">candidate division MSBL1 archaeon SCGC-AAA261O19</name>
    <dbReference type="NCBI Taxonomy" id="1698277"/>
    <lineage>
        <taxon>Archaea</taxon>
        <taxon>Methanobacteriati</taxon>
        <taxon>Methanobacteriota</taxon>
        <taxon>candidate division MSBL1</taxon>
    </lineage>
</organism>
<sequence length="87" mass="9789">MGMSHCGYVGTMGETVTLDSRGRLLLPAKIRGELGTQRFILKKKGGKLELEPLPAPESVKGKHKELIKVSLEELEETQERFIREGRR</sequence>
<comment type="caution">
    <text evidence="2">The sequence shown here is derived from an EMBL/GenBank/DDBJ whole genome shotgun (WGS) entry which is preliminary data.</text>
</comment>
<dbReference type="Proteomes" id="UP000070076">
    <property type="component" value="Unassembled WGS sequence"/>
</dbReference>
<evidence type="ECO:0000313" key="2">
    <source>
        <dbReference type="EMBL" id="KXB05127.1"/>
    </source>
</evidence>
<dbReference type="GO" id="GO:0003677">
    <property type="term" value="F:DNA binding"/>
    <property type="evidence" value="ECO:0007669"/>
    <property type="project" value="InterPro"/>
</dbReference>